<dbReference type="Gene3D" id="3.90.1240.10">
    <property type="entry name" value="Metalloproteases ('zincins'), catalytic domain like"/>
    <property type="match status" value="1"/>
</dbReference>
<evidence type="ECO:0000259" key="3">
    <source>
        <dbReference type="Pfam" id="PF01742"/>
    </source>
</evidence>
<proteinExistence type="inferred from homology"/>
<dbReference type="GO" id="GO:0005576">
    <property type="term" value="C:extracellular region"/>
    <property type="evidence" value="ECO:0007669"/>
    <property type="project" value="InterPro"/>
</dbReference>
<protein>
    <submittedName>
        <fullName evidence="7">Nontoxic-nonhemagglutinin component</fullName>
    </submittedName>
</protein>
<dbReference type="InterPro" id="IPR000395">
    <property type="entry name" value="Bot/tetX_LC"/>
</dbReference>
<feature type="domain" description="Non-toxic nonhaemagglutinin helical" evidence="6">
    <location>
        <begin position="506"/>
        <end position="781"/>
    </location>
</feature>
<evidence type="ECO:0000313" key="7">
    <source>
        <dbReference type="EMBL" id="BAA12299.1"/>
    </source>
</evidence>
<feature type="domain" description="Non-toxic nonhaemagglutinin C-terminal" evidence="5">
    <location>
        <begin position="1032"/>
        <end position="1193"/>
    </location>
</feature>
<dbReference type="Gene3D" id="2.80.10.50">
    <property type="match status" value="1"/>
</dbReference>
<dbReference type="Pfam" id="PF01742">
    <property type="entry name" value="Peptidase_M27"/>
    <property type="match status" value="1"/>
</dbReference>
<dbReference type="InterPro" id="IPR058583">
    <property type="entry name" value="NTNH"/>
</dbReference>
<dbReference type="Gene3D" id="1.20.1120.10">
    <property type="entry name" value="Clostridium botulinum neurotoxin b, 'coiled-coil' domain"/>
    <property type="match status" value="1"/>
</dbReference>
<dbReference type="GO" id="GO:0004222">
    <property type="term" value="F:metalloendopeptidase activity"/>
    <property type="evidence" value="ECO:0007669"/>
    <property type="project" value="InterPro"/>
</dbReference>
<reference evidence="7" key="1">
    <citation type="journal article" date="1996" name="Biochem. Biophys. Res. Commun.">
        <title>Mosaic type of the nontoxic-nonhemaggulutinin component gene in Clostridium botulinum type A strain isolated from infant botulism in Japan.</title>
        <authorList>
            <person name="Kubota T."/>
            <person name="Shirakawa S."/>
            <person name="Kozaki S."/>
            <person name="Isogai E."/>
            <person name="Isogai H."/>
            <person name="Kimura K."/>
            <person name="Fujii N."/>
        </authorList>
    </citation>
    <scope>NUCLEOTIDE SEQUENCE</scope>
    <source>
        <strain evidence="7">7I03-H</strain>
    </source>
</reference>
<evidence type="ECO:0000259" key="4">
    <source>
        <dbReference type="Pfam" id="PF07953"/>
    </source>
</evidence>
<evidence type="ECO:0000256" key="1">
    <source>
        <dbReference type="ARBA" id="ARBA00006017"/>
    </source>
</evidence>
<dbReference type="InterPro" id="IPR054379">
    <property type="entry name" value="NTNH_H"/>
</dbReference>
<comment type="similarity">
    <text evidence="1">Belongs to the botulism non-toxic nonhemagglutinin family.</text>
</comment>
<dbReference type="Pfam" id="PF22133">
    <property type="entry name" value="Toxin_BN_H"/>
    <property type="match status" value="1"/>
</dbReference>
<dbReference type="Pfam" id="PF07953">
    <property type="entry name" value="Toxin_R_bind_N"/>
    <property type="match status" value="1"/>
</dbReference>
<reference evidence="7" key="2">
    <citation type="submission" date="1996-04" db="EMBL/GenBank/DDBJ databases">
        <authorList>
            <person name="Kubota T."/>
            <person name="Fujii N."/>
        </authorList>
    </citation>
    <scope>NUCLEOTIDE SEQUENCE</scope>
    <source>
        <strain evidence="7">7I03-H</strain>
    </source>
</reference>
<dbReference type="PIR" id="JC4901">
    <property type="entry name" value="JC4901"/>
</dbReference>
<feature type="domain" description="Botulinum/Tetanus toxin catalytic chain" evidence="3">
    <location>
        <begin position="2"/>
        <end position="375"/>
    </location>
</feature>
<dbReference type="GO" id="GO:0006508">
    <property type="term" value="P:proteolysis"/>
    <property type="evidence" value="ECO:0007669"/>
    <property type="project" value="InterPro"/>
</dbReference>
<evidence type="ECO:0000259" key="5">
    <source>
        <dbReference type="Pfam" id="PF08470"/>
    </source>
</evidence>
<dbReference type="EMBL" id="D84289">
    <property type="protein sequence ID" value="BAA12299.1"/>
    <property type="molecule type" value="Genomic_DNA"/>
</dbReference>
<dbReference type="GO" id="GO:0008270">
    <property type="term" value="F:zinc ion binding"/>
    <property type="evidence" value="ECO:0007669"/>
    <property type="project" value="InterPro"/>
</dbReference>
<name>P71108_CLOBO</name>
<dbReference type="AlphaFoldDB" id="P71108"/>
<dbReference type="SUPFAM" id="SSF55486">
    <property type="entry name" value="Metalloproteases ('zincins'), catalytic domain"/>
    <property type="match status" value="1"/>
</dbReference>
<dbReference type="PRINTS" id="PR00760">
    <property type="entry name" value="BONTOXILYSIN"/>
</dbReference>
<evidence type="ECO:0000259" key="6">
    <source>
        <dbReference type="Pfam" id="PF22133"/>
    </source>
</evidence>
<dbReference type="Pfam" id="PF08470">
    <property type="entry name" value="NTNH_C"/>
    <property type="match status" value="1"/>
</dbReference>
<sequence length="1193" mass="137839">MDINDDLNINSPVDNKNVVIVRARKTNTFFKAFKVAPNIWVAPERYYGEPLHIAEEYKLDGGIYDSNFLSQDSERENFLQAIIILLKRINNTISGKQLLSLISTAIPFPYGYIGGGYSSPNIFTFGKTPRTNKKLNSLVTSTIPFPFGGYRETNYIESQNNKNFYASNIIIFGPGSNIVENNVIYYKKNDAENGMGTMAEIVFQPLLTYKYNKFYIDPAMELTKCLIKSLYFLYGIKPSGNLVVPYRLRTELDNKQFSQLNIIDLLISGGVDLEFINTNPYWFTNSYFPNSIKMFEKYKNIYKTEIEGNNAIGNDIKLRLKQKFQINVQDIWNLNLNYFCQSFNSIIPDRFSNALKHFYRKQYYTMDYTDNYNINGFVNGQINTKLPLSNKNTNIISKPEKVVNLVNENNISLMKSNIYGDGLKGTTEDFYSTYKIPYDEEYEYRFNDSDNFPLNNISIEEVDSIPEIIDINPYKDNSDNLVFTQITSMTEEVTTHTALSINYLQAQITNNENFTLSSDFSKVVSSKDKSLVYSFLDNLMSYLETIKNDRPIHTDKKYYLWLKEVFKNYSFDINLTQEIDSMCGINQVVLWFGKALNILNTSNSFVEEYQDSGAICLISKKDNLREPNIEIDDISDSLLGLSFKDLNNKLYEIYSKNIVYFKKIYFSFLDQWWTQYYSQYFDLICMAKKSILAQETLIKKIIQKKLSYLIGNSNISSDNLALMNLTTTNTLRDISNESQIAMNNVDSFLNSAAICVFEGNIYPKFISFMEQCINNINKNTREFIQKCTNITENEKLQLINQNIFSSLDFDFLNIENLKSLFSSETALLIKEETSPYELVLYAFQEPDNNAIGDASAKNTSIEYSKDIDLVYGINSDALYLNGSNQSISFSNDFFENGLTNSFSIYFWLRNLGKDTIKSKLIGSKGDNCGWEIYFQDTGLVFNMIDSNGNEKNIYLSDVSNNSWHYITISVDRLKEQLLIFIDDNLVANESIKEILNIYSSNIISLLSENNPSYIEGLTILNKPTTSQEVLNNYFKVLNNSYIRDSNEERLEYNKTYQLYNYVFSDKPICEVKQNNNIYLTINNTNNLNLQPSKFKLLSINPNKQYVQKLDEVIISVLGNMEKYIDISEDNRLQLIDNKNGAKKMIISNDMFISNCLTLSCGGKYICLSMKDENHNWMICNNDMSKYLYLWSFK</sequence>
<dbReference type="InterPro" id="IPR013320">
    <property type="entry name" value="ConA-like_dom_sf"/>
</dbReference>
<dbReference type="SUPFAM" id="SSF49899">
    <property type="entry name" value="Concanavalin A-like lectins/glucanases"/>
    <property type="match status" value="1"/>
</dbReference>
<dbReference type="InterPro" id="IPR036248">
    <property type="entry name" value="Clostridium_toxin_transloc"/>
</dbReference>
<dbReference type="SUPFAM" id="SSF58091">
    <property type="entry name" value="Clostridium neurotoxins, 'coiled-coil' domain"/>
    <property type="match status" value="1"/>
</dbReference>
<dbReference type="Gene3D" id="2.60.120.200">
    <property type="match status" value="1"/>
</dbReference>
<keyword evidence="2" id="KW-0843">Virulence</keyword>
<organism evidence="7">
    <name type="scientific">Clostridium botulinum</name>
    <dbReference type="NCBI Taxonomy" id="1491"/>
    <lineage>
        <taxon>Bacteria</taxon>
        <taxon>Bacillati</taxon>
        <taxon>Bacillota</taxon>
        <taxon>Clostridia</taxon>
        <taxon>Eubacteriales</taxon>
        <taxon>Clostridiaceae</taxon>
        <taxon>Clostridium</taxon>
    </lineage>
</organism>
<evidence type="ECO:0000256" key="2">
    <source>
        <dbReference type="ARBA" id="ARBA00023026"/>
    </source>
</evidence>
<feature type="domain" description="Clostridium neurotoxin receptor binding N-terminal" evidence="4">
    <location>
        <begin position="848"/>
        <end position="1023"/>
    </location>
</feature>
<dbReference type="NCBIfam" id="NF033911">
    <property type="entry name" value="botu_NTNH"/>
    <property type="match status" value="1"/>
</dbReference>
<accession>P71108</accession>
<dbReference type="InterPro" id="IPR013677">
    <property type="entry name" value="NTNH_C"/>
</dbReference>
<dbReference type="InterPro" id="IPR012928">
    <property type="entry name" value="Toxin_rcpt-bd_N"/>
</dbReference>